<protein>
    <submittedName>
        <fullName evidence="3">Colanic acid biosynthesis glycosyltransferase WcaL</fullName>
    </submittedName>
</protein>
<dbReference type="Gene3D" id="3.40.50.2000">
    <property type="entry name" value="Glycogen Phosphorylase B"/>
    <property type="match status" value="2"/>
</dbReference>
<dbReference type="PANTHER" id="PTHR12526:SF630">
    <property type="entry name" value="GLYCOSYLTRANSFERASE"/>
    <property type="match status" value="1"/>
</dbReference>
<dbReference type="Pfam" id="PF00534">
    <property type="entry name" value="Glycos_transf_1"/>
    <property type="match status" value="1"/>
</dbReference>
<evidence type="ECO:0000259" key="2">
    <source>
        <dbReference type="Pfam" id="PF13439"/>
    </source>
</evidence>
<dbReference type="EMBL" id="VANR01000002">
    <property type="protein sequence ID" value="TMM31353.1"/>
    <property type="molecule type" value="Genomic_DNA"/>
</dbReference>
<keyword evidence="3" id="KW-0808">Transferase</keyword>
<dbReference type="InterPro" id="IPR001296">
    <property type="entry name" value="Glyco_trans_1"/>
</dbReference>
<feature type="domain" description="Glycosyltransferase subfamily 4-like N-terminal" evidence="2">
    <location>
        <begin position="75"/>
        <end position="170"/>
    </location>
</feature>
<dbReference type="GO" id="GO:0016757">
    <property type="term" value="F:glycosyltransferase activity"/>
    <property type="evidence" value="ECO:0007669"/>
    <property type="project" value="InterPro"/>
</dbReference>
<name>A0A5S3N7R3_9FLAO</name>
<gene>
    <name evidence="3" type="ORF">FDT66_05135</name>
</gene>
<comment type="caution">
    <text evidence="3">The sequence shown here is derived from an EMBL/GenBank/DDBJ whole genome shotgun (WGS) entry which is preliminary data.</text>
</comment>
<sequence length="369" mass="41705">MNKILNVALISPSKNAYSETFIQMHRKGIEGNVVYYFNGDLPTKNNLENRLASNIYKLFFRIKKIFKFTQLTILEQSLKHSFKKHKIDIVVAEYGTTAAAVYNVCFNTKIPLLPIFHGFDASINHILETHKNKYEKIFNYSKYIVVVSNKIAETLITIGCLKNKIIITPCAPQNKFFDIKPNFKKNNFLAVGRFVDKKAPYYTILSFVKVLRKYPNAKLQLIGDGPLKNVCENLINYYKVSNNIKIIGAVKSKDIDSYFENSYSFLQHSVVANNGDSEGTPVSVLEASAAGLPVVSTKHGGISDVILNNKTGFLVDEHNVELMAEKICNLIEDKLLAKKMGQEGRAFVRKNFSYQNHISTINKAIKNSL</sequence>
<evidence type="ECO:0000313" key="3">
    <source>
        <dbReference type="EMBL" id="TMM31353.1"/>
    </source>
</evidence>
<dbReference type="InterPro" id="IPR028098">
    <property type="entry name" value="Glyco_trans_4-like_N"/>
</dbReference>
<dbReference type="AlphaFoldDB" id="A0A5S3N7R3"/>
<feature type="domain" description="Glycosyl transferase family 1" evidence="1">
    <location>
        <begin position="175"/>
        <end position="346"/>
    </location>
</feature>
<dbReference type="PANTHER" id="PTHR12526">
    <property type="entry name" value="GLYCOSYLTRANSFERASE"/>
    <property type="match status" value="1"/>
</dbReference>
<organism evidence="3 4">
    <name type="scientific">Polaribacter aestuariivivens</name>
    <dbReference type="NCBI Taxonomy" id="2304626"/>
    <lineage>
        <taxon>Bacteria</taxon>
        <taxon>Pseudomonadati</taxon>
        <taxon>Bacteroidota</taxon>
        <taxon>Flavobacteriia</taxon>
        <taxon>Flavobacteriales</taxon>
        <taxon>Flavobacteriaceae</taxon>
    </lineage>
</organism>
<reference evidence="3 4" key="1">
    <citation type="submission" date="2019-05" db="EMBL/GenBank/DDBJ databases">
        <title>Polaribacter aestuariivivens sp. nov., isolated from a tidal flat.</title>
        <authorList>
            <person name="Yoon J.-H."/>
        </authorList>
    </citation>
    <scope>NUCLEOTIDE SEQUENCE [LARGE SCALE GENOMIC DNA]</scope>
    <source>
        <strain evidence="3 4">DBTF-3</strain>
    </source>
</reference>
<proteinExistence type="predicted"/>
<dbReference type="Proteomes" id="UP000307140">
    <property type="component" value="Unassembled WGS sequence"/>
</dbReference>
<dbReference type="RefSeq" id="WP_138535080.1">
    <property type="nucleotide sequence ID" value="NZ_VANR01000002.1"/>
</dbReference>
<dbReference type="SUPFAM" id="SSF53756">
    <property type="entry name" value="UDP-Glycosyltransferase/glycogen phosphorylase"/>
    <property type="match status" value="1"/>
</dbReference>
<evidence type="ECO:0000259" key="1">
    <source>
        <dbReference type="Pfam" id="PF00534"/>
    </source>
</evidence>
<keyword evidence="4" id="KW-1185">Reference proteome</keyword>
<dbReference type="OrthoDB" id="7560678at2"/>
<dbReference type="Pfam" id="PF13439">
    <property type="entry name" value="Glyco_transf_4"/>
    <property type="match status" value="1"/>
</dbReference>
<accession>A0A5S3N7R3</accession>
<evidence type="ECO:0000313" key="4">
    <source>
        <dbReference type="Proteomes" id="UP000307140"/>
    </source>
</evidence>